<sequence>MASVLGEICLDCNNPMLLARFWCEALNYEVLMEEAGLVSIGPKFQGDGGLSLTFAQVPETKSIKNRLHLDLRPHSTAQADEADRLLSLGASYADVGQHEDEGWIVMADPEGNEFCVLAAND</sequence>
<organism evidence="2 3">
    <name type="scientific">Glutamicibacter arilaitensis</name>
    <dbReference type="NCBI Taxonomy" id="256701"/>
    <lineage>
        <taxon>Bacteria</taxon>
        <taxon>Bacillati</taxon>
        <taxon>Actinomycetota</taxon>
        <taxon>Actinomycetes</taxon>
        <taxon>Micrococcales</taxon>
        <taxon>Micrococcaceae</taxon>
        <taxon>Glutamicibacter</taxon>
    </lineage>
</organism>
<dbReference type="Proteomes" id="UP000235739">
    <property type="component" value="Unassembled WGS sequence"/>
</dbReference>
<dbReference type="PANTHER" id="PTHR35908">
    <property type="entry name" value="HYPOTHETICAL FUSION PROTEIN"/>
    <property type="match status" value="1"/>
</dbReference>
<dbReference type="InterPro" id="IPR041581">
    <property type="entry name" value="Glyoxalase_6"/>
</dbReference>
<evidence type="ECO:0000313" key="3">
    <source>
        <dbReference type="Proteomes" id="UP000235739"/>
    </source>
</evidence>
<dbReference type="InterPro" id="IPR029068">
    <property type="entry name" value="Glyas_Bleomycin-R_OHBP_Dase"/>
</dbReference>
<dbReference type="Pfam" id="PF18029">
    <property type="entry name" value="Glyoxalase_6"/>
    <property type="match status" value="1"/>
</dbReference>
<evidence type="ECO:0000313" key="2">
    <source>
        <dbReference type="EMBL" id="PMQ20020.1"/>
    </source>
</evidence>
<accession>A0A2N7S1K0</accession>
<dbReference type="EMBL" id="PNQX01000002">
    <property type="protein sequence ID" value="PMQ20020.1"/>
    <property type="molecule type" value="Genomic_DNA"/>
</dbReference>
<dbReference type="CDD" id="cd06587">
    <property type="entry name" value="VOC"/>
    <property type="match status" value="1"/>
</dbReference>
<evidence type="ECO:0000259" key="1">
    <source>
        <dbReference type="Pfam" id="PF18029"/>
    </source>
</evidence>
<reference evidence="2 3" key="1">
    <citation type="journal article" date="2017" name="Elife">
        <title>Extensive horizontal gene transfer in cheese-associated bacteria.</title>
        <authorList>
            <person name="Bonham K.S."/>
            <person name="Wolfe B.E."/>
            <person name="Dutton R.J."/>
        </authorList>
    </citation>
    <scope>NUCLEOTIDE SEQUENCE [LARGE SCALE GENOMIC DNA]</scope>
    <source>
        <strain evidence="2 3">JB182</strain>
    </source>
</reference>
<protein>
    <submittedName>
        <fullName evidence="2">VOC family protein</fullName>
    </submittedName>
</protein>
<dbReference type="SUPFAM" id="SSF54593">
    <property type="entry name" value="Glyoxalase/Bleomycin resistance protein/Dihydroxybiphenyl dioxygenase"/>
    <property type="match status" value="1"/>
</dbReference>
<dbReference type="PANTHER" id="PTHR35908:SF1">
    <property type="entry name" value="CONSERVED PROTEIN"/>
    <property type="match status" value="1"/>
</dbReference>
<proteinExistence type="predicted"/>
<feature type="domain" description="Glyoxalase-like" evidence="1">
    <location>
        <begin position="7"/>
        <end position="117"/>
    </location>
</feature>
<dbReference type="AlphaFoldDB" id="A0A2N7S1K0"/>
<name>A0A2N7S1K0_9MICC</name>
<comment type="caution">
    <text evidence="2">The sequence shown here is derived from an EMBL/GenBank/DDBJ whole genome shotgun (WGS) entry which is preliminary data.</text>
</comment>
<dbReference type="OMA" id="PHTSQDR"/>
<dbReference type="Gene3D" id="3.10.180.10">
    <property type="entry name" value="2,3-Dihydroxybiphenyl 1,2-Dioxygenase, domain 1"/>
    <property type="match status" value="1"/>
</dbReference>
<dbReference type="RefSeq" id="WP_013347708.1">
    <property type="nucleotide sequence ID" value="NZ_JABUYH010000032.1"/>
</dbReference>
<dbReference type="GeneID" id="303183937"/>
<gene>
    <name evidence="2" type="ORF">CIK84_12515</name>
</gene>